<evidence type="ECO:0000259" key="5">
    <source>
        <dbReference type="Pfam" id="PF05185"/>
    </source>
</evidence>
<evidence type="ECO:0000256" key="3">
    <source>
        <dbReference type="ARBA" id="ARBA00022691"/>
    </source>
</evidence>
<dbReference type="InterPro" id="IPR029063">
    <property type="entry name" value="SAM-dependent_MTases_sf"/>
</dbReference>
<dbReference type="InterPro" id="IPR007857">
    <property type="entry name" value="Arg_MeTrfase_PRMT5"/>
</dbReference>
<dbReference type="Pfam" id="PF05185">
    <property type="entry name" value="PRMT5"/>
    <property type="match status" value="1"/>
</dbReference>
<keyword evidence="2 4" id="KW-0808">Transferase</keyword>
<gene>
    <name evidence="8" type="ORF">ANN_14844</name>
</gene>
<dbReference type="PANTHER" id="PTHR10738">
    <property type="entry name" value="PROTEIN ARGININE N-METHYLTRANSFERASE 5"/>
    <property type="match status" value="1"/>
</dbReference>
<organism evidence="8 9">
    <name type="scientific">Periplaneta americana</name>
    <name type="common">American cockroach</name>
    <name type="synonym">Blatta americana</name>
    <dbReference type="NCBI Taxonomy" id="6978"/>
    <lineage>
        <taxon>Eukaryota</taxon>
        <taxon>Metazoa</taxon>
        <taxon>Ecdysozoa</taxon>
        <taxon>Arthropoda</taxon>
        <taxon>Hexapoda</taxon>
        <taxon>Insecta</taxon>
        <taxon>Pterygota</taxon>
        <taxon>Neoptera</taxon>
        <taxon>Polyneoptera</taxon>
        <taxon>Dictyoptera</taxon>
        <taxon>Blattodea</taxon>
        <taxon>Blattoidea</taxon>
        <taxon>Blattidae</taxon>
        <taxon>Blattinae</taxon>
        <taxon>Periplaneta</taxon>
    </lineage>
</organism>
<comment type="similarity">
    <text evidence="4">Belongs to the class I-like SAM-binding methyltransferase superfamily.</text>
</comment>
<keyword evidence="9" id="KW-1185">Reference proteome</keyword>
<evidence type="ECO:0000259" key="7">
    <source>
        <dbReference type="Pfam" id="PF17286"/>
    </source>
</evidence>
<evidence type="ECO:0000259" key="6">
    <source>
        <dbReference type="Pfam" id="PF17285"/>
    </source>
</evidence>
<feature type="domain" description="PRMT5 oligomerisation" evidence="7">
    <location>
        <begin position="597"/>
        <end position="646"/>
    </location>
</feature>
<dbReference type="InterPro" id="IPR035075">
    <property type="entry name" value="PRMT5"/>
</dbReference>
<evidence type="ECO:0000313" key="9">
    <source>
        <dbReference type="Proteomes" id="UP001148838"/>
    </source>
</evidence>
<dbReference type="Pfam" id="PF17285">
    <property type="entry name" value="PRMT5_TIM"/>
    <property type="match status" value="1"/>
</dbReference>
<dbReference type="Pfam" id="PF17286">
    <property type="entry name" value="PRMT5_C"/>
    <property type="match status" value="2"/>
</dbReference>
<proteinExistence type="inferred from homology"/>
<evidence type="ECO:0000256" key="1">
    <source>
        <dbReference type="ARBA" id="ARBA00022603"/>
    </source>
</evidence>
<feature type="domain" description="PRMT5 oligomerisation" evidence="7">
    <location>
        <begin position="461"/>
        <end position="584"/>
    </location>
</feature>
<dbReference type="CDD" id="cd02440">
    <property type="entry name" value="AdoMet_MTases"/>
    <property type="match status" value="1"/>
</dbReference>
<dbReference type="InterPro" id="IPR035248">
    <property type="entry name" value="PRMT5_C"/>
</dbReference>
<dbReference type="InterPro" id="IPR035247">
    <property type="entry name" value="PRMT5_TIM"/>
</dbReference>
<dbReference type="Gene3D" id="2.70.160.11">
    <property type="entry name" value="Hnrnp arginine n-methyltransferase1"/>
    <property type="match status" value="1"/>
</dbReference>
<dbReference type="PIRSF" id="PIRSF015894">
    <property type="entry name" value="Skb1_MeTrfase"/>
    <property type="match status" value="1"/>
</dbReference>
<comment type="caution">
    <text evidence="8">The sequence shown here is derived from an EMBL/GenBank/DDBJ whole genome shotgun (WGS) entry which is preliminary data.</text>
</comment>
<reference evidence="8 9" key="1">
    <citation type="journal article" date="2022" name="Allergy">
        <title>Genome assembly and annotation of Periplaneta americana reveal a comprehensive cockroach allergen profile.</title>
        <authorList>
            <person name="Wang L."/>
            <person name="Xiong Q."/>
            <person name="Saelim N."/>
            <person name="Wang L."/>
            <person name="Nong W."/>
            <person name="Wan A.T."/>
            <person name="Shi M."/>
            <person name="Liu X."/>
            <person name="Cao Q."/>
            <person name="Hui J.H.L."/>
            <person name="Sookrung N."/>
            <person name="Leung T.F."/>
            <person name="Tungtrongchitr A."/>
            <person name="Tsui S.K.W."/>
        </authorList>
    </citation>
    <scope>NUCLEOTIDE SEQUENCE [LARGE SCALE GENOMIC DNA]</scope>
    <source>
        <strain evidence="8">PWHHKU_190912</strain>
    </source>
</reference>
<accession>A0ABQ8SYV8</accession>
<protein>
    <recommendedName>
        <fullName evidence="4">Protein arginine N-methyltransferase</fullName>
    </recommendedName>
</protein>
<dbReference type="PROSITE" id="PS51678">
    <property type="entry name" value="SAM_MT_PRMT"/>
    <property type="match status" value="1"/>
</dbReference>
<keyword evidence="3 4" id="KW-0949">S-adenosyl-L-methionine</keyword>
<dbReference type="InterPro" id="IPR025799">
    <property type="entry name" value="Arg_MeTrfase"/>
</dbReference>
<feature type="domain" description="PRMT5 arginine-N-methyltransferase" evidence="5">
    <location>
        <begin position="294"/>
        <end position="458"/>
    </location>
</feature>
<dbReference type="SUPFAM" id="SSF53335">
    <property type="entry name" value="S-adenosyl-L-methionine-dependent methyltransferases"/>
    <property type="match status" value="1"/>
</dbReference>
<name>A0ABQ8SYV8_PERAM</name>
<evidence type="ECO:0000256" key="2">
    <source>
        <dbReference type="ARBA" id="ARBA00022679"/>
    </source>
</evidence>
<sequence length="648" mass="73847">PMKMANSSRRVSCGLDFCSVPDIRGSLQGASESGYDFTCFPIVHPRFKREFISGKCKDRPGAFTRSDLILAGSDWNNLIVGKLSPYINVDSEDPVVRKQSEEALNQELAYASHLGLPAIMFTLRGDNQINLARILHNKMQAGSTYQIWLHLPMESPAVAASYYHANEEELGILKGGTEINTWEWWNKFRSVCNFEKKLGLALEVTTDIPSEEEISRWIGEPIKCLVLPTSLFVTNKKGYPVLLRPHQNLIKSLASLDVQVVVRGAIRHGCSKYYQQYLDHLWQSTAHTDPLVAYARGYEDYLQCPLQPLMDNLESQTYEVFEKDPVKYNEYQRAIYSALLDRISFEEKDTKILVVMVVGAGRGPLIRASLNAAQKADRKIKIYAVEKNPNAVVTLQAQQEELWGDQVTVVSCDMRDWISPEKADILVSELLGSFGDNELSPECLDGAQKFLKDDGISIPSSYTSYLCPVQSSKLYNEVRLCKEKDKHALNHFETPYVVHLQNRFQLAPTQPLFTFYHPNKDEVIDNARYKCLSFEITQNCVLHGFSGYFDTVLYKNIVLSIVPETHSKGMFSWFPIFFPVRVSILFLLQSLCGFRYFQEPVQLQSGNELEVHFWRLCSKKNVWYEWSITKPIPVPVHNPNGRSYTIGL</sequence>
<evidence type="ECO:0000313" key="8">
    <source>
        <dbReference type="EMBL" id="KAJ4438890.1"/>
    </source>
</evidence>
<feature type="non-terminal residue" evidence="8">
    <location>
        <position position="1"/>
    </location>
</feature>
<feature type="domain" description="PRMT5 TIM barrel" evidence="6">
    <location>
        <begin position="34"/>
        <end position="283"/>
    </location>
</feature>
<dbReference type="Proteomes" id="UP001148838">
    <property type="component" value="Unassembled WGS sequence"/>
</dbReference>
<dbReference type="EMBL" id="JAJSOF020000019">
    <property type="protein sequence ID" value="KAJ4438890.1"/>
    <property type="molecule type" value="Genomic_DNA"/>
</dbReference>
<dbReference type="Gene3D" id="3.40.50.150">
    <property type="entry name" value="Vaccinia Virus protein VP39"/>
    <property type="match status" value="1"/>
</dbReference>
<keyword evidence="1 4" id="KW-0489">Methyltransferase</keyword>
<evidence type="ECO:0000256" key="4">
    <source>
        <dbReference type="PIRNR" id="PIRNR015894"/>
    </source>
</evidence>
<dbReference type="PANTHER" id="PTHR10738:SF0">
    <property type="entry name" value="PROTEIN ARGININE N-METHYLTRANSFERASE 5"/>
    <property type="match status" value="1"/>
</dbReference>
<dbReference type="Gene3D" id="3.20.20.150">
    <property type="entry name" value="Divalent-metal-dependent TIM barrel enzymes"/>
    <property type="match status" value="1"/>
</dbReference>